<gene>
    <name evidence="2" type="ORF">ACFFUU_05090</name>
</gene>
<sequence length="290" mass="31231">MKTTKLILVFSFLLTIISCSKEDNGNAISSEDAKVSAKIDAMNDDVSSIVEEQETNTYSNSTNGKVTDLAQSELTNCATITRVPAFGTPPTIGQTVTKTIDFGTSCTLNSGNVVSGRIIITFVYQPEATSHTITYSFDNFIHNGIAFNGDKIFTRTMITTTSNPNPHPQVTMTMDMTATVPNVGIYHRVGTRVREIIEGFGTEILTDNIYKITGNWVTTTPSGANQTSTITTPLNVKMSCLVVNKPLIVSGIITIIRNATTATLDFGNGDCDNLAVFTVNGNSYNIIIGN</sequence>
<feature type="signal peptide" evidence="1">
    <location>
        <begin position="1"/>
        <end position="21"/>
    </location>
</feature>
<dbReference type="PROSITE" id="PS51257">
    <property type="entry name" value="PROKAR_LIPOPROTEIN"/>
    <property type="match status" value="1"/>
</dbReference>
<keyword evidence="1" id="KW-0732">Signal</keyword>
<dbReference type="RefSeq" id="WP_290284280.1">
    <property type="nucleotide sequence ID" value="NZ_JAUFQN010000019.1"/>
</dbReference>
<name>A0ABV5GD22_9FLAO</name>
<evidence type="ECO:0000313" key="2">
    <source>
        <dbReference type="EMBL" id="MFB9088969.1"/>
    </source>
</evidence>
<evidence type="ECO:0008006" key="4">
    <source>
        <dbReference type="Google" id="ProtNLM"/>
    </source>
</evidence>
<dbReference type="Proteomes" id="UP001589576">
    <property type="component" value="Unassembled WGS sequence"/>
</dbReference>
<comment type="caution">
    <text evidence="2">The sequence shown here is derived from an EMBL/GenBank/DDBJ whole genome shotgun (WGS) entry which is preliminary data.</text>
</comment>
<dbReference type="EMBL" id="JBHMFB010000012">
    <property type="protein sequence ID" value="MFB9088969.1"/>
    <property type="molecule type" value="Genomic_DNA"/>
</dbReference>
<evidence type="ECO:0000256" key="1">
    <source>
        <dbReference type="SAM" id="SignalP"/>
    </source>
</evidence>
<keyword evidence="3" id="KW-1185">Reference proteome</keyword>
<reference evidence="2 3" key="1">
    <citation type="submission" date="2024-09" db="EMBL/GenBank/DDBJ databases">
        <authorList>
            <person name="Sun Q."/>
            <person name="Mori K."/>
        </authorList>
    </citation>
    <scope>NUCLEOTIDE SEQUENCE [LARGE SCALE GENOMIC DNA]</scope>
    <source>
        <strain evidence="2 3">CECT 8460</strain>
    </source>
</reference>
<evidence type="ECO:0000313" key="3">
    <source>
        <dbReference type="Proteomes" id="UP001589576"/>
    </source>
</evidence>
<accession>A0ABV5GD22</accession>
<organism evidence="2 3">
    <name type="scientific">Flavobacterium paronense</name>
    <dbReference type="NCBI Taxonomy" id="1392775"/>
    <lineage>
        <taxon>Bacteria</taxon>
        <taxon>Pseudomonadati</taxon>
        <taxon>Bacteroidota</taxon>
        <taxon>Flavobacteriia</taxon>
        <taxon>Flavobacteriales</taxon>
        <taxon>Flavobacteriaceae</taxon>
        <taxon>Flavobacterium</taxon>
    </lineage>
</organism>
<feature type="chain" id="PRO_5045847840" description="Lipoprotein" evidence="1">
    <location>
        <begin position="22"/>
        <end position="290"/>
    </location>
</feature>
<proteinExistence type="predicted"/>
<protein>
    <recommendedName>
        <fullName evidence="4">Lipoprotein</fullName>
    </recommendedName>
</protein>